<dbReference type="SUPFAM" id="SSF54427">
    <property type="entry name" value="NTF2-like"/>
    <property type="match status" value="1"/>
</dbReference>
<dbReference type="InterPro" id="IPR032710">
    <property type="entry name" value="NTF2-like_dom_sf"/>
</dbReference>
<evidence type="ECO:0000313" key="2">
    <source>
        <dbReference type="EMBL" id="KMO28862.1"/>
    </source>
</evidence>
<accession>A0A0J6S5H5</accession>
<feature type="domain" description="SnoaL-like" evidence="1">
    <location>
        <begin position="12"/>
        <end position="99"/>
    </location>
</feature>
<sequence length="120" mass="12947">MQPSIQALAESVAHAFNAGRTGDLAAFYAPEARVVPPGRPAVIGPDGICGFFSDIRAQGFRDYAIEVGDAFARDGVWIASGRWQLTGPGPEGPHQAFEGNWLNVLEPGESGWRILVHMWN</sequence>
<reference evidence="2 3" key="1">
    <citation type="submission" date="2015-03" db="EMBL/GenBank/DDBJ databases">
        <title>Genome sequencing of Methylobacterium aquaticum DSM16371 type strain.</title>
        <authorList>
            <person name="Chaudhry V."/>
            <person name="Patil P.B."/>
        </authorList>
    </citation>
    <scope>NUCLEOTIDE SEQUENCE [LARGE SCALE GENOMIC DNA]</scope>
    <source>
        <strain evidence="2 3">DSM 16371</strain>
    </source>
</reference>
<organism evidence="2 3">
    <name type="scientific">Methylobacterium aquaticum</name>
    <dbReference type="NCBI Taxonomy" id="270351"/>
    <lineage>
        <taxon>Bacteria</taxon>
        <taxon>Pseudomonadati</taxon>
        <taxon>Pseudomonadota</taxon>
        <taxon>Alphaproteobacteria</taxon>
        <taxon>Hyphomicrobiales</taxon>
        <taxon>Methylobacteriaceae</taxon>
        <taxon>Methylobacterium</taxon>
    </lineage>
</organism>
<dbReference type="EMBL" id="LABX01000225">
    <property type="protein sequence ID" value="KMO28862.1"/>
    <property type="molecule type" value="Genomic_DNA"/>
</dbReference>
<dbReference type="InterPro" id="IPR037401">
    <property type="entry name" value="SnoaL-like"/>
</dbReference>
<dbReference type="AlphaFoldDB" id="A0A0J6S5H5"/>
<dbReference type="OrthoDB" id="7630482at2"/>
<evidence type="ECO:0000259" key="1">
    <source>
        <dbReference type="Pfam" id="PF12680"/>
    </source>
</evidence>
<dbReference type="Proteomes" id="UP000035929">
    <property type="component" value="Unassembled WGS sequence"/>
</dbReference>
<protein>
    <recommendedName>
        <fullName evidence="1">SnoaL-like domain-containing protein</fullName>
    </recommendedName>
</protein>
<dbReference type="Pfam" id="PF12680">
    <property type="entry name" value="SnoaL_2"/>
    <property type="match status" value="1"/>
</dbReference>
<comment type="caution">
    <text evidence="2">The sequence shown here is derived from an EMBL/GenBank/DDBJ whole genome shotgun (WGS) entry which is preliminary data.</text>
</comment>
<dbReference type="Gene3D" id="3.10.450.50">
    <property type="match status" value="1"/>
</dbReference>
<dbReference type="PATRIC" id="fig|270351.6.peg.3358"/>
<dbReference type="RefSeq" id="WP_048466728.1">
    <property type="nucleotide sequence ID" value="NZ_JBNTQU010000027.1"/>
</dbReference>
<proteinExistence type="predicted"/>
<name>A0A0J6S5H5_9HYPH</name>
<gene>
    <name evidence="2" type="ORF">VP06_26220</name>
</gene>
<evidence type="ECO:0000313" key="3">
    <source>
        <dbReference type="Proteomes" id="UP000035929"/>
    </source>
</evidence>